<dbReference type="AlphaFoldDB" id="A0AA35T0M2"/>
<feature type="non-terminal residue" evidence="1">
    <location>
        <position position="81"/>
    </location>
</feature>
<evidence type="ECO:0000313" key="1">
    <source>
        <dbReference type="EMBL" id="CAI8038808.1"/>
    </source>
</evidence>
<dbReference type="EMBL" id="CASHTH010003014">
    <property type="protein sequence ID" value="CAI8038808.1"/>
    <property type="molecule type" value="Genomic_DNA"/>
</dbReference>
<dbReference type="Proteomes" id="UP001174909">
    <property type="component" value="Unassembled WGS sequence"/>
</dbReference>
<organism evidence="1 2">
    <name type="scientific">Geodia barretti</name>
    <name type="common">Barrett's horny sponge</name>
    <dbReference type="NCBI Taxonomy" id="519541"/>
    <lineage>
        <taxon>Eukaryota</taxon>
        <taxon>Metazoa</taxon>
        <taxon>Porifera</taxon>
        <taxon>Demospongiae</taxon>
        <taxon>Heteroscleromorpha</taxon>
        <taxon>Tetractinellida</taxon>
        <taxon>Astrophorina</taxon>
        <taxon>Geodiidae</taxon>
        <taxon>Geodia</taxon>
    </lineage>
</organism>
<protein>
    <submittedName>
        <fullName evidence="1">Uncharacterized protein</fullName>
    </submittedName>
</protein>
<evidence type="ECO:0000313" key="2">
    <source>
        <dbReference type="Proteomes" id="UP001174909"/>
    </source>
</evidence>
<sequence>MGRSLVDNQRSESVRKRVYLPDVDEFRSSSGPLSEVVLESLDPVSSLKAKPLKEGYVADITRCVHPMTYYVISTPYLECLN</sequence>
<accession>A0AA35T0M2</accession>
<name>A0AA35T0M2_GEOBA</name>
<keyword evidence="2" id="KW-1185">Reference proteome</keyword>
<gene>
    <name evidence="1" type="ORF">GBAR_LOCUS21635</name>
</gene>
<comment type="caution">
    <text evidence="1">The sequence shown here is derived from an EMBL/GenBank/DDBJ whole genome shotgun (WGS) entry which is preliminary data.</text>
</comment>
<reference evidence="1" key="1">
    <citation type="submission" date="2023-03" db="EMBL/GenBank/DDBJ databases">
        <authorList>
            <person name="Steffen K."/>
            <person name="Cardenas P."/>
        </authorList>
    </citation>
    <scope>NUCLEOTIDE SEQUENCE</scope>
</reference>
<proteinExistence type="predicted"/>